<comment type="subunit">
    <text evidence="5">Homohexamer.</text>
</comment>
<dbReference type="PANTHER" id="PTHR10286">
    <property type="entry name" value="INORGANIC PYROPHOSPHATASE"/>
    <property type="match status" value="1"/>
</dbReference>
<dbReference type="Proteomes" id="UP000028933">
    <property type="component" value="Chromosome"/>
</dbReference>
<reference evidence="6" key="1">
    <citation type="journal article" date="2013" name="Lancet">
        <title>First case of E anophelis outbreak in an intensive-care unit.</title>
        <authorList>
            <person name="Teo J."/>
            <person name="Tan S.Y."/>
            <person name="Tay M."/>
            <person name="Ding Y."/>
            <person name="Kjelleberg S."/>
            <person name="Givskov M."/>
            <person name="Lin R.T."/>
            <person name="Yang L."/>
        </authorList>
    </citation>
    <scope>NUCLEOTIDE SEQUENCE [LARGE SCALE GENOMIC DNA]</scope>
    <source>
        <strain evidence="6">NUHP1</strain>
    </source>
</reference>
<dbReference type="GeneID" id="93132883"/>
<dbReference type="eggNOG" id="COG0221">
    <property type="taxonomic scope" value="Bacteria"/>
</dbReference>
<dbReference type="GO" id="GO:0006796">
    <property type="term" value="P:phosphate-containing compound metabolic process"/>
    <property type="evidence" value="ECO:0007669"/>
    <property type="project" value="InterPro"/>
</dbReference>
<evidence type="ECO:0000256" key="3">
    <source>
        <dbReference type="ARBA" id="ARBA00022801"/>
    </source>
</evidence>
<comment type="similarity">
    <text evidence="5">Belongs to the PPase family.</text>
</comment>
<proteinExistence type="inferred from homology"/>
<dbReference type="EMBL" id="CP007547">
    <property type="protein sequence ID" value="AIL45794.1"/>
    <property type="molecule type" value="Genomic_DNA"/>
</dbReference>
<feature type="binding site" evidence="5">
    <location>
        <position position="128"/>
    </location>
    <ligand>
        <name>Mg(2+)</name>
        <dbReference type="ChEBI" id="CHEBI:18420"/>
        <label>1</label>
    </ligand>
</feature>
<feature type="binding site" evidence="5">
    <location>
        <position position="36"/>
    </location>
    <ligand>
        <name>substrate</name>
    </ligand>
</feature>
<dbReference type="HAMAP" id="MF_00209">
    <property type="entry name" value="Inorganic_PPase"/>
    <property type="match status" value="1"/>
</dbReference>
<reference evidence="6" key="2">
    <citation type="journal article" date="2015" name="Genome Biol. Evol.">
        <title>Complete Genome Sequence and Transcriptomic Analysis of the Novel Pathogen Elizabethkingia anophelis in Response to Oxidative Stress.</title>
        <authorList>
            <person name="Li Y."/>
            <person name="Liu Y."/>
            <person name="Chew S.C."/>
            <person name="Tay M."/>
            <person name="Salido M.M."/>
            <person name="Teo J."/>
            <person name="Lauro F.M."/>
            <person name="Givskov M."/>
            <person name="Yang L."/>
        </authorList>
    </citation>
    <scope>NUCLEOTIDE SEQUENCE</scope>
    <source>
        <strain evidence="6">NUHP1</strain>
    </source>
</reference>
<evidence type="ECO:0000256" key="5">
    <source>
        <dbReference type="HAMAP-Rule" id="MF_00209"/>
    </source>
</evidence>
<dbReference type="GO" id="GO:0000287">
    <property type="term" value="F:magnesium ion binding"/>
    <property type="evidence" value="ECO:0007669"/>
    <property type="project" value="UniProtKB-UniRule"/>
</dbReference>
<dbReference type="EC" id="3.6.1.1" evidence="5"/>
<feature type="binding site" evidence="5">
    <location>
        <position position="95"/>
    </location>
    <ligand>
        <name>Mg(2+)</name>
        <dbReference type="ChEBI" id="CHEBI:18420"/>
        <label>2</label>
    </ligand>
</feature>
<protein>
    <recommendedName>
        <fullName evidence="5">Inorganic pyrophosphatase</fullName>
        <ecNumber evidence="5">3.6.1.1</ecNumber>
    </recommendedName>
    <alternativeName>
        <fullName evidence="5">Pyrophosphate phospho-hydrolase</fullName>
        <shortName evidence="5">PPase</shortName>
    </alternativeName>
</protein>
<feature type="binding site" evidence="5">
    <location>
        <position position="165"/>
    </location>
    <ligand>
        <name>substrate</name>
    </ligand>
</feature>
<dbReference type="STRING" id="1338011.BD94_2019"/>
<keyword evidence="5" id="KW-0963">Cytoplasm</keyword>
<organism evidence="6 7">
    <name type="scientific">Elizabethkingia anophelis NUHP1</name>
    <dbReference type="NCBI Taxonomy" id="1338011"/>
    <lineage>
        <taxon>Bacteria</taxon>
        <taxon>Pseudomonadati</taxon>
        <taxon>Bacteroidota</taxon>
        <taxon>Flavobacteriia</taxon>
        <taxon>Flavobacteriales</taxon>
        <taxon>Weeksellaceae</taxon>
        <taxon>Elizabethkingia</taxon>
    </lineage>
</organism>
<name>A0A077EHW6_9FLAO</name>
<dbReference type="HOGENOM" id="CLU_073198_2_1_10"/>
<feature type="binding site" evidence="5">
    <location>
        <position position="95"/>
    </location>
    <ligand>
        <name>Mg(2+)</name>
        <dbReference type="ChEBI" id="CHEBI:18420"/>
        <label>1</label>
    </ligand>
</feature>
<keyword evidence="2 5" id="KW-0479">Metal-binding</keyword>
<comment type="catalytic activity">
    <reaction evidence="5">
        <text>diphosphate + H2O = 2 phosphate + H(+)</text>
        <dbReference type="Rhea" id="RHEA:24576"/>
        <dbReference type="ChEBI" id="CHEBI:15377"/>
        <dbReference type="ChEBI" id="CHEBI:15378"/>
        <dbReference type="ChEBI" id="CHEBI:33019"/>
        <dbReference type="ChEBI" id="CHEBI:43474"/>
        <dbReference type="EC" id="3.6.1.1"/>
    </reaction>
</comment>
<dbReference type="SUPFAM" id="SSF50324">
    <property type="entry name" value="Inorganic pyrophosphatase"/>
    <property type="match status" value="1"/>
</dbReference>
<dbReference type="GO" id="GO:0005737">
    <property type="term" value="C:cytoplasm"/>
    <property type="evidence" value="ECO:0007669"/>
    <property type="project" value="UniProtKB-SubCell"/>
</dbReference>
<evidence type="ECO:0000313" key="6">
    <source>
        <dbReference type="EMBL" id="AIL45794.1"/>
    </source>
</evidence>
<comment type="function">
    <text evidence="5">Catalyzes the hydrolysis of inorganic pyrophosphate (PPi) forming two phosphate ions.</text>
</comment>
<evidence type="ECO:0000313" key="7">
    <source>
        <dbReference type="Proteomes" id="UP000028933"/>
    </source>
</evidence>
<feature type="binding site" evidence="5">
    <location>
        <position position="50"/>
    </location>
    <ligand>
        <name>substrate</name>
    </ligand>
</feature>
<gene>
    <name evidence="5" type="primary">ppa</name>
    <name evidence="6" type="ORF">BD94_2019</name>
</gene>
<dbReference type="InterPro" id="IPR008162">
    <property type="entry name" value="Pyrophosphatase"/>
</dbReference>
<evidence type="ECO:0000256" key="4">
    <source>
        <dbReference type="ARBA" id="ARBA00022842"/>
    </source>
</evidence>
<comment type="subcellular location">
    <subcellularLocation>
        <location evidence="5">Cytoplasm</location>
    </subcellularLocation>
</comment>
<dbReference type="InterPro" id="IPR036649">
    <property type="entry name" value="Pyrophosphatase_sf"/>
</dbReference>
<dbReference type="Pfam" id="PF00719">
    <property type="entry name" value="Pyrophosphatase"/>
    <property type="match status" value="1"/>
</dbReference>
<keyword evidence="3 5" id="KW-0378">Hydrolase</keyword>
<dbReference type="RefSeq" id="WP_009084574.1">
    <property type="nucleotide sequence ID" value="NZ_CP007547.1"/>
</dbReference>
<sequence>MNPKFKAHPWHGISVGEKAPEIVNVFVEIVPSDTIKYEVDKETGYLKVDRPQKFSNIIPALYGFVPQTYCEDAVKDLAVANGSVDVKEGDHDPLDICVLSSHNINGGGMILEAIPIGGFKMIDKGEADDKIIAVLVDDQVYGHMRDISDLPVAEVNRLKHYFLSYKNLPTEPAVVRIDDVYGAEHAKKVIEASIKDYNQHYGE</sequence>
<evidence type="ECO:0000256" key="2">
    <source>
        <dbReference type="ARBA" id="ARBA00022723"/>
    </source>
</evidence>
<accession>A0A077EHW6</accession>
<feature type="binding site" evidence="5">
    <location>
        <position position="90"/>
    </location>
    <ligand>
        <name>Mg(2+)</name>
        <dbReference type="ChEBI" id="CHEBI:18420"/>
        <label>1</label>
    </ligand>
</feature>
<comment type="cofactor">
    <cofactor evidence="1 5">
        <name>Mg(2+)</name>
        <dbReference type="ChEBI" id="CHEBI:18420"/>
    </cofactor>
</comment>
<dbReference type="KEGG" id="eao:BD94_2019"/>
<evidence type="ECO:0000256" key="1">
    <source>
        <dbReference type="ARBA" id="ARBA00001946"/>
    </source>
</evidence>
<dbReference type="GO" id="GO:0004427">
    <property type="term" value="F:inorganic diphosphate phosphatase activity"/>
    <property type="evidence" value="ECO:0007669"/>
    <property type="project" value="UniProtKB-UniRule"/>
</dbReference>
<dbReference type="AlphaFoldDB" id="A0A077EHW6"/>
<dbReference type="Gene3D" id="3.90.80.10">
    <property type="entry name" value="Inorganic pyrophosphatase"/>
    <property type="match status" value="1"/>
</dbReference>
<dbReference type="CDD" id="cd00412">
    <property type="entry name" value="pyrophosphatase"/>
    <property type="match status" value="1"/>
</dbReference>
<keyword evidence="4 5" id="KW-0460">Magnesium</keyword>
<feature type="binding site" evidence="5">
    <location>
        <position position="62"/>
    </location>
    <ligand>
        <name>substrate</name>
    </ligand>
</feature>
<dbReference type="NCBIfam" id="NF001886">
    <property type="entry name" value="PRK00642.1"/>
    <property type="match status" value="1"/>
</dbReference>